<organism evidence="3 4">
    <name type="scientific">Caldimonas aquatica</name>
    <dbReference type="NCBI Taxonomy" id="376175"/>
    <lineage>
        <taxon>Bacteria</taxon>
        <taxon>Pseudomonadati</taxon>
        <taxon>Pseudomonadota</taxon>
        <taxon>Betaproteobacteria</taxon>
        <taxon>Burkholderiales</taxon>
        <taxon>Sphaerotilaceae</taxon>
        <taxon>Caldimonas</taxon>
    </lineage>
</organism>
<dbReference type="PROSITE" id="PS50035">
    <property type="entry name" value="PLD"/>
    <property type="match status" value="2"/>
</dbReference>
<proteinExistence type="predicted"/>
<sequence length="565" mass="61455">MLAVRCVSSCAAHPPPAPPGRAWRSALLALWAAWWLSGCASLPAAVASEPSFAWSRPQATRLGQVAAASSPQPRYSGFRLLVSGEEAFATLRTLIRSAQRTLDLQYYLIHNDGSTRALLQDVKAAADRGVRVRFLLDDIHTADVEAELLELSAHPHIDVRLFNPFPGGRFSMVTRVFSSLTDIARINQRMHNKMLVADNALAVTGGRNLGDPYFLRSPQSNFLDLDVLAAGPVVQQLSHAFDTYWNHRLAYPVESLARKEEGRGKGRAGQGAEEDGLEADGIPAPSSPAPGVHEGRAQGRDTPAPSLLAPAKEGGQAAPSRLERELARGRLQLDWAPATLLVDQPSKIASEGDPASTETIADDVAALLRRSEHEAVIISPYYVPGARGLALVQELRAKGVRVRVLTNSLAATDAPVVHIGYARYRPELVRLGVELHELEPRIAAPRTRHIGSFGSSRASLHVKAVVVDRRLLLVGSMNMDPRSERLNTEMGLVVRSAALADDLVRLYDGVTADHSYRVELDDEGRVRWVKGTGAAAQVHTSEPQASAWLRLMLWMLTPFAPEEML</sequence>
<evidence type="ECO:0000313" key="3">
    <source>
        <dbReference type="EMBL" id="UZD54036.1"/>
    </source>
</evidence>
<dbReference type="EMBL" id="CP110257">
    <property type="protein sequence ID" value="UZD54036.1"/>
    <property type="molecule type" value="Genomic_DNA"/>
</dbReference>
<accession>A0ABY6MPP0</accession>
<dbReference type="PANTHER" id="PTHR21248">
    <property type="entry name" value="CARDIOLIPIN SYNTHASE"/>
    <property type="match status" value="1"/>
</dbReference>
<feature type="domain" description="PLD phosphodiesterase" evidence="2">
    <location>
        <begin position="456"/>
        <end position="483"/>
    </location>
</feature>
<name>A0ABY6MPP0_9BURK</name>
<dbReference type="Proteomes" id="UP001163266">
    <property type="component" value="Chromosome"/>
</dbReference>
<dbReference type="PANTHER" id="PTHR21248:SF12">
    <property type="entry name" value="CARDIOLIPIN SYNTHASE C"/>
    <property type="match status" value="1"/>
</dbReference>
<dbReference type="CDD" id="cd09113">
    <property type="entry name" value="PLDc_ymdC_like_2"/>
    <property type="match status" value="1"/>
</dbReference>
<dbReference type="CDD" id="cd09111">
    <property type="entry name" value="PLDc_ymdC_like_1"/>
    <property type="match status" value="1"/>
</dbReference>
<dbReference type="SMART" id="SM00155">
    <property type="entry name" value="PLDc"/>
    <property type="match status" value="2"/>
</dbReference>
<evidence type="ECO:0000313" key="4">
    <source>
        <dbReference type="Proteomes" id="UP001163266"/>
    </source>
</evidence>
<feature type="region of interest" description="Disordered" evidence="1">
    <location>
        <begin position="258"/>
        <end position="321"/>
    </location>
</feature>
<dbReference type="SUPFAM" id="SSF56024">
    <property type="entry name" value="Phospholipase D/nuclease"/>
    <property type="match status" value="2"/>
</dbReference>
<dbReference type="RefSeq" id="WP_264891605.1">
    <property type="nucleotide sequence ID" value="NZ_CP110257.1"/>
</dbReference>
<reference evidence="3" key="1">
    <citation type="submission" date="2022-10" db="EMBL/GenBank/DDBJ databases">
        <title>Complete genome sequence of Schlegelella aquatica LMG 23380.</title>
        <authorList>
            <person name="Musilova J."/>
            <person name="Kourilova X."/>
            <person name="Bezdicek M."/>
            <person name="Hermankova K."/>
            <person name="Obruca S."/>
            <person name="Sedlar K."/>
        </authorList>
    </citation>
    <scope>NUCLEOTIDE SEQUENCE</scope>
    <source>
        <strain evidence="3">LMG 23380</strain>
    </source>
</reference>
<dbReference type="Pfam" id="PF13091">
    <property type="entry name" value="PLDc_2"/>
    <property type="match status" value="2"/>
</dbReference>
<protein>
    <submittedName>
        <fullName evidence="3">Phospholipase D family protein</fullName>
    </submittedName>
</protein>
<keyword evidence="4" id="KW-1185">Reference proteome</keyword>
<dbReference type="Gene3D" id="3.30.870.10">
    <property type="entry name" value="Endonuclease Chain A"/>
    <property type="match status" value="2"/>
</dbReference>
<gene>
    <name evidence="3" type="ORF">OMP39_10140</name>
</gene>
<evidence type="ECO:0000256" key="1">
    <source>
        <dbReference type="SAM" id="MobiDB-lite"/>
    </source>
</evidence>
<dbReference type="InterPro" id="IPR025202">
    <property type="entry name" value="PLD-like_dom"/>
</dbReference>
<feature type="domain" description="PLD phosphodiesterase" evidence="2">
    <location>
        <begin position="186"/>
        <end position="213"/>
    </location>
</feature>
<evidence type="ECO:0000259" key="2">
    <source>
        <dbReference type="PROSITE" id="PS50035"/>
    </source>
</evidence>
<dbReference type="InterPro" id="IPR001736">
    <property type="entry name" value="PLipase_D/transphosphatidylase"/>
</dbReference>